<feature type="binding site" evidence="15">
    <location>
        <position position="87"/>
    </location>
    <ligand>
        <name>Zn(2+)</name>
        <dbReference type="ChEBI" id="CHEBI:29105"/>
        <note>catalytic</note>
    </ligand>
</feature>
<dbReference type="STRING" id="192904.SAMN04488514_101867"/>
<keyword evidence="8 12" id="KW-0862">Zinc</keyword>
<dbReference type="Pfam" id="PF01872">
    <property type="entry name" value="RibD_C"/>
    <property type="match status" value="1"/>
</dbReference>
<dbReference type="Proteomes" id="UP000199440">
    <property type="component" value="Unassembled WGS sequence"/>
</dbReference>
<sequence length="350" mass="39569">MNIHEKYISRCISLGKNGQPSTYPNPSVGCVLVHNNRIIGEGYTSAYGGAHAEVNAIASVKNKALLKEATLYSTLEPCSHFGKTPPCADLIITNNIPKVVIGILDPHEKVAGRGIRKLKDAGREVTTGILEKECRAHHNRFLTFHEKKRPYILLKWAETIDGFIAPAKEKRNAQPEPFWITSPPSRQRVHQWRSEEQAILVGTTTVLEDNPKLDIRHWSGKNPVRLVLDRSLKINGNYHVLDRTIPTIIFTEEIDSSKYIEGIDYELIDFSTNIAQQLCNHFHKRNILSVFVEGGKRTIETFIEANLWDEARVFTGTSHFKRGTTAPKLSGKLVKQEYIYTDTINTFVND</sequence>
<evidence type="ECO:0000256" key="13">
    <source>
        <dbReference type="PIRSR" id="PIRSR006769-1"/>
    </source>
</evidence>
<dbReference type="PIRSF" id="PIRSF006769">
    <property type="entry name" value="RibD"/>
    <property type="match status" value="1"/>
</dbReference>
<feature type="binding site" evidence="14">
    <location>
        <position position="157"/>
    </location>
    <ligand>
        <name>NADP(+)</name>
        <dbReference type="ChEBI" id="CHEBI:58349"/>
    </ligand>
</feature>
<dbReference type="PROSITE" id="PS51747">
    <property type="entry name" value="CYT_DCMP_DEAMINASES_2"/>
    <property type="match status" value="1"/>
</dbReference>
<keyword evidence="10 12" id="KW-0560">Oxidoreductase</keyword>
<dbReference type="CDD" id="cd01284">
    <property type="entry name" value="Riboflavin_deaminase-reductase"/>
    <property type="match status" value="1"/>
</dbReference>
<dbReference type="SUPFAM" id="SSF53927">
    <property type="entry name" value="Cytidine deaminase-like"/>
    <property type="match status" value="1"/>
</dbReference>
<dbReference type="InterPro" id="IPR004794">
    <property type="entry name" value="Eubact_RibD"/>
</dbReference>
<dbReference type="NCBIfam" id="TIGR00326">
    <property type="entry name" value="eubact_ribD"/>
    <property type="match status" value="1"/>
</dbReference>
<dbReference type="PROSITE" id="PS00903">
    <property type="entry name" value="CYT_DCMP_DEAMINASES_1"/>
    <property type="match status" value="1"/>
</dbReference>
<dbReference type="Pfam" id="PF00383">
    <property type="entry name" value="dCMP_cyt_deam_1"/>
    <property type="match status" value="1"/>
</dbReference>
<comment type="pathway">
    <text evidence="2 12">Cofactor biosynthesis; riboflavin biosynthesis; 5-amino-6-(D-ribitylamino)uracil from GTP: step 2/4.</text>
</comment>
<dbReference type="UniPathway" id="UPA00275">
    <property type="reaction ID" value="UER00401"/>
</dbReference>
<name>A0A1G9K6W8_9FLAO</name>
<feature type="binding site" evidence="15">
    <location>
        <position position="51"/>
    </location>
    <ligand>
        <name>Zn(2+)</name>
        <dbReference type="ChEBI" id="CHEBI:29105"/>
        <note>catalytic</note>
    </ligand>
</feature>
<dbReference type="InterPro" id="IPR024072">
    <property type="entry name" value="DHFR-like_dom_sf"/>
</dbReference>
<feature type="binding site" evidence="14">
    <location>
        <position position="179"/>
    </location>
    <ligand>
        <name>NADP(+)</name>
        <dbReference type="ChEBI" id="CHEBI:58349"/>
    </ligand>
</feature>
<dbReference type="GO" id="GO:0008703">
    <property type="term" value="F:5-amino-6-(5-phosphoribosylamino)uracil reductase activity"/>
    <property type="evidence" value="ECO:0007669"/>
    <property type="project" value="UniProtKB-EC"/>
</dbReference>
<keyword evidence="11" id="KW-0511">Multifunctional enzyme</keyword>
<keyword evidence="18" id="KW-1185">Reference proteome</keyword>
<gene>
    <name evidence="17" type="ORF">SAMN04488514_101867</name>
</gene>
<dbReference type="EMBL" id="FNGV01000001">
    <property type="protein sequence ID" value="SDL45419.1"/>
    <property type="molecule type" value="Genomic_DNA"/>
</dbReference>
<dbReference type="GO" id="GO:0008270">
    <property type="term" value="F:zinc ion binding"/>
    <property type="evidence" value="ECO:0007669"/>
    <property type="project" value="InterPro"/>
</dbReference>
<feature type="binding site" evidence="14">
    <location>
        <position position="205"/>
    </location>
    <ligand>
        <name>NADP(+)</name>
        <dbReference type="ChEBI" id="CHEBI:58349"/>
    </ligand>
</feature>
<comment type="pathway">
    <text evidence="3 12">Cofactor biosynthesis; riboflavin biosynthesis; 5-amino-6-(D-ribitylamino)uracil from GTP: step 3/4.</text>
</comment>
<dbReference type="InterPro" id="IPR002125">
    <property type="entry name" value="CMP_dCMP_dom"/>
</dbReference>
<dbReference type="Gene3D" id="3.40.430.10">
    <property type="entry name" value="Dihydrofolate Reductase, subunit A"/>
    <property type="match status" value="1"/>
</dbReference>
<evidence type="ECO:0000313" key="18">
    <source>
        <dbReference type="Proteomes" id="UP000199440"/>
    </source>
</evidence>
<evidence type="ECO:0000256" key="4">
    <source>
        <dbReference type="ARBA" id="ARBA00005259"/>
    </source>
</evidence>
<evidence type="ECO:0000256" key="6">
    <source>
        <dbReference type="ARBA" id="ARBA00022619"/>
    </source>
</evidence>
<dbReference type="GO" id="GO:0009231">
    <property type="term" value="P:riboflavin biosynthetic process"/>
    <property type="evidence" value="ECO:0007669"/>
    <property type="project" value="UniProtKB-UniPathway"/>
</dbReference>
<protein>
    <recommendedName>
        <fullName evidence="12">Riboflavin biosynthesis protein RibD</fullName>
    </recommendedName>
    <domain>
        <recommendedName>
            <fullName evidence="12">Diaminohydroxyphosphoribosylaminopyrimidine deaminase</fullName>
            <shortName evidence="12">DRAP deaminase</shortName>
            <ecNumber evidence="12">3.5.4.26</ecNumber>
        </recommendedName>
        <alternativeName>
            <fullName evidence="12">Riboflavin-specific deaminase</fullName>
        </alternativeName>
    </domain>
    <domain>
        <recommendedName>
            <fullName evidence="12">5-amino-6-(5-phosphoribosylamino)uracil reductase</fullName>
            <ecNumber evidence="12">1.1.1.193</ecNumber>
        </recommendedName>
        <alternativeName>
            <fullName evidence="12">HTP reductase</fullName>
        </alternativeName>
    </domain>
</protein>
<feature type="binding site" evidence="14">
    <location>
        <position position="216"/>
    </location>
    <ligand>
        <name>substrate</name>
    </ligand>
</feature>
<comment type="similarity">
    <text evidence="4 12">In the N-terminal section; belongs to the cytidine and deoxycytidylate deaminase family.</text>
</comment>
<dbReference type="OrthoDB" id="9800865at2"/>
<dbReference type="Gene3D" id="3.40.140.10">
    <property type="entry name" value="Cytidine Deaminase, domain 2"/>
    <property type="match status" value="1"/>
</dbReference>
<keyword evidence="6 12" id="KW-0686">Riboflavin biosynthesis</keyword>
<feature type="binding site" evidence="14">
    <location>
        <position position="293"/>
    </location>
    <ligand>
        <name>substrate</name>
    </ligand>
</feature>
<keyword evidence="7 12" id="KW-0479">Metal-binding</keyword>
<dbReference type="RefSeq" id="WP_089885578.1">
    <property type="nucleotide sequence ID" value="NZ_FNGV01000001.1"/>
</dbReference>
<evidence type="ECO:0000256" key="1">
    <source>
        <dbReference type="ARBA" id="ARBA00002151"/>
    </source>
</evidence>
<dbReference type="EC" id="1.1.1.193" evidence="12"/>
<dbReference type="AlphaFoldDB" id="A0A1G9K6W8"/>
<comment type="function">
    <text evidence="1 12">Converts 2,5-diamino-6-(ribosylamino)-4(3h)-pyrimidinone 5'-phosphate into 5-amino-6-(ribosylamino)-2,4(1h,3h)-pyrimidinedione 5'-phosphate.</text>
</comment>
<dbReference type="InterPro" id="IPR050765">
    <property type="entry name" value="Riboflavin_Biosynth_HTPR"/>
</dbReference>
<comment type="catalytic activity">
    <reaction evidence="12">
        <text>2,5-diamino-6-hydroxy-4-(5-phosphoribosylamino)-pyrimidine + H2O + H(+) = 5-amino-6-(5-phospho-D-ribosylamino)uracil + NH4(+)</text>
        <dbReference type="Rhea" id="RHEA:21868"/>
        <dbReference type="ChEBI" id="CHEBI:15377"/>
        <dbReference type="ChEBI" id="CHEBI:15378"/>
        <dbReference type="ChEBI" id="CHEBI:28938"/>
        <dbReference type="ChEBI" id="CHEBI:58453"/>
        <dbReference type="ChEBI" id="CHEBI:58614"/>
        <dbReference type="EC" id="3.5.4.26"/>
    </reaction>
</comment>
<evidence type="ECO:0000256" key="2">
    <source>
        <dbReference type="ARBA" id="ARBA00004882"/>
    </source>
</evidence>
<feature type="active site" description="Proton donor" evidence="13">
    <location>
        <position position="53"/>
    </location>
</feature>
<feature type="binding site" evidence="15">
    <location>
        <position position="78"/>
    </location>
    <ligand>
        <name>Zn(2+)</name>
        <dbReference type="ChEBI" id="CHEBI:29105"/>
        <note>catalytic</note>
    </ligand>
</feature>
<dbReference type="SUPFAM" id="SSF53597">
    <property type="entry name" value="Dihydrofolate reductase-like"/>
    <property type="match status" value="1"/>
</dbReference>
<evidence type="ECO:0000256" key="12">
    <source>
        <dbReference type="PIRNR" id="PIRNR006769"/>
    </source>
</evidence>
<feature type="binding site" evidence="14">
    <location>
        <position position="209"/>
    </location>
    <ligand>
        <name>NADP(+)</name>
        <dbReference type="ChEBI" id="CHEBI:58349"/>
    </ligand>
</feature>
<comment type="similarity">
    <text evidence="5 12">In the C-terminal section; belongs to the HTP reductase family.</text>
</comment>
<evidence type="ECO:0000256" key="10">
    <source>
        <dbReference type="ARBA" id="ARBA00023002"/>
    </source>
</evidence>
<comment type="cofactor">
    <cofactor evidence="12 15">
        <name>Zn(2+)</name>
        <dbReference type="ChEBI" id="CHEBI:29105"/>
    </cofactor>
    <text evidence="12 15">Binds 1 zinc ion.</text>
</comment>
<dbReference type="InterPro" id="IPR016193">
    <property type="entry name" value="Cytidine_deaminase-like"/>
</dbReference>
<evidence type="ECO:0000256" key="15">
    <source>
        <dbReference type="PIRSR" id="PIRSR006769-3"/>
    </source>
</evidence>
<evidence type="ECO:0000256" key="9">
    <source>
        <dbReference type="ARBA" id="ARBA00022857"/>
    </source>
</evidence>
<evidence type="ECO:0000256" key="8">
    <source>
        <dbReference type="ARBA" id="ARBA00022833"/>
    </source>
</evidence>
<dbReference type="PANTHER" id="PTHR38011:SF7">
    <property type="entry name" value="2,5-DIAMINO-6-RIBOSYLAMINO-4(3H)-PYRIMIDINONE 5'-PHOSPHATE REDUCTASE"/>
    <property type="match status" value="1"/>
</dbReference>
<evidence type="ECO:0000256" key="11">
    <source>
        <dbReference type="ARBA" id="ARBA00023268"/>
    </source>
</evidence>
<dbReference type="EC" id="3.5.4.26" evidence="12"/>
<comment type="catalytic activity">
    <reaction evidence="12">
        <text>5-amino-6-(5-phospho-D-ribitylamino)uracil + NADP(+) = 5-amino-6-(5-phospho-D-ribosylamino)uracil + NADPH + H(+)</text>
        <dbReference type="Rhea" id="RHEA:17845"/>
        <dbReference type="ChEBI" id="CHEBI:15378"/>
        <dbReference type="ChEBI" id="CHEBI:57783"/>
        <dbReference type="ChEBI" id="CHEBI:58349"/>
        <dbReference type="ChEBI" id="CHEBI:58421"/>
        <dbReference type="ChEBI" id="CHEBI:58453"/>
        <dbReference type="EC" id="1.1.1.193"/>
    </reaction>
</comment>
<dbReference type="InterPro" id="IPR002734">
    <property type="entry name" value="RibDG_C"/>
</dbReference>
<evidence type="ECO:0000313" key="17">
    <source>
        <dbReference type="EMBL" id="SDL45419.1"/>
    </source>
</evidence>
<dbReference type="PANTHER" id="PTHR38011">
    <property type="entry name" value="DIHYDROFOLATE REDUCTASE FAMILY PROTEIN (AFU_ORTHOLOGUE AFUA_8G06820)"/>
    <property type="match status" value="1"/>
</dbReference>
<evidence type="ECO:0000259" key="16">
    <source>
        <dbReference type="PROSITE" id="PS51747"/>
    </source>
</evidence>
<keyword evidence="12" id="KW-0378">Hydrolase</keyword>
<evidence type="ECO:0000256" key="14">
    <source>
        <dbReference type="PIRSR" id="PIRSR006769-2"/>
    </source>
</evidence>
<feature type="binding site" evidence="14">
    <location>
        <position position="193"/>
    </location>
    <ligand>
        <name>substrate</name>
    </ligand>
</feature>
<proteinExistence type="inferred from homology"/>
<evidence type="ECO:0000256" key="5">
    <source>
        <dbReference type="ARBA" id="ARBA00007417"/>
    </source>
</evidence>
<reference evidence="17 18" key="1">
    <citation type="submission" date="2016-10" db="EMBL/GenBank/DDBJ databases">
        <authorList>
            <person name="de Groot N.N."/>
        </authorList>
    </citation>
    <scope>NUCLEOTIDE SEQUENCE [LARGE SCALE GENOMIC DNA]</scope>
    <source>
        <strain evidence="17 18">DSM 19886</strain>
    </source>
</reference>
<evidence type="ECO:0000256" key="3">
    <source>
        <dbReference type="ARBA" id="ARBA00004910"/>
    </source>
</evidence>
<feature type="domain" description="CMP/dCMP-type deaminase" evidence="16">
    <location>
        <begin position="2"/>
        <end position="126"/>
    </location>
</feature>
<keyword evidence="9 12" id="KW-0521">NADP</keyword>
<evidence type="ECO:0000256" key="7">
    <source>
        <dbReference type="ARBA" id="ARBA00022723"/>
    </source>
</evidence>
<accession>A0A1G9K6W8</accession>
<feature type="binding site" evidence="14">
    <location>
        <position position="213"/>
    </location>
    <ligand>
        <name>substrate</name>
    </ligand>
</feature>
<organism evidence="17 18">
    <name type="scientific">Kriegella aquimaris</name>
    <dbReference type="NCBI Taxonomy" id="192904"/>
    <lineage>
        <taxon>Bacteria</taxon>
        <taxon>Pseudomonadati</taxon>
        <taxon>Bacteroidota</taxon>
        <taxon>Flavobacteriia</taxon>
        <taxon>Flavobacteriales</taxon>
        <taxon>Flavobacteriaceae</taxon>
        <taxon>Kriegella</taxon>
    </lineage>
</organism>
<dbReference type="InterPro" id="IPR016192">
    <property type="entry name" value="APOBEC/CMP_deaminase_Zn-bd"/>
</dbReference>
<dbReference type="GO" id="GO:0008835">
    <property type="term" value="F:diaminohydroxyphosphoribosylaminopyrimidine deaminase activity"/>
    <property type="evidence" value="ECO:0007669"/>
    <property type="project" value="UniProtKB-EC"/>
</dbReference>